<dbReference type="Proteomes" id="UP000568888">
    <property type="component" value="Unassembled WGS sequence"/>
</dbReference>
<dbReference type="AlphaFoldDB" id="A0A6V8MZ15"/>
<reference evidence="2" key="1">
    <citation type="submission" date="2020-06" db="EMBL/GenBank/DDBJ databases">
        <title>Draft genomic sequecing of Geomonas sp. Red736.</title>
        <authorList>
            <person name="Itoh H."/>
            <person name="Xu Z.X."/>
            <person name="Ushijima N."/>
            <person name="Masuda Y."/>
            <person name="Shiratori Y."/>
            <person name="Senoo K."/>
        </authorList>
    </citation>
    <scope>NUCLEOTIDE SEQUENCE [LARGE SCALE GENOMIC DNA]</scope>
    <source>
        <strain evidence="2">Red736</strain>
    </source>
</reference>
<name>A0A6V8MZ15_9BACT</name>
<evidence type="ECO:0000313" key="1">
    <source>
        <dbReference type="EMBL" id="GFO65371.1"/>
    </source>
</evidence>
<comment type="caution">
    <text evidence="1">The sequence shown here is derived from an EMBL/GenBank/DDBJ whole genome shotgun (WGS) entry which is preliminary data.</text>
</comment>
<organism evidence="1 2">
    <name type="scientific">Geomonas paludis</name>
    <dbReference type="NCBI Taxonomy" id="2740185"/>
    <lineage>
        <taxon>Bacteria</taxon>
        <taxon>Pseudomonadati</taxon>
        <taxon>Thermodesulfobacteriota</taxon>
        <taxon>Desulfuromonadia</taxon>
        <taxon>Geobacterales</taxon>
        <taxon>Geobacteraceae</taxon>
        <taxon>Geomonas</taxon>
    </lineage>
</organism>
<proteinExistence type="predicted"/>
<dbReference type="EMBL" id="BLXY01000009">
    <property type="protein sequence ID" value="GFO65371.1"/>
    <property type="molecule type" value="Genomic_DNA"/>
</dbReference>
<sequence>MAADREMNNVGSFGYRRGAWSRCGTWHSRSGRPTVCTGIATLSALGAKTLMKLAKMGGNYEPSLSPRERVPEGRVRAVPAAVISPLAKALTLALSRRERGHGHMWQKIMPHRDVFGTLYAL</sequence>
<protein>
    <submittedName>
        <fullName evidence="1">Uncharacterized protein</fullName>
    </submittedName>
</protein>
<gene>
    <name evidence="1" type="ORF">GMPD_32900</name>
</gene>
<accession>A0A6V8MZ15</accession>
<evidence type="ECO:0000313" key="2">
    <source>
        <dbReference type="Proteomes" id="UP000568888"/>
    </source>
</evidence>